<evidence type="ECO:0000313" key="2">
    <source>
        <dbReference type="EMBL" id="SEP69378.1"/>
    </source>
</evidence>
<proteinExistence type="predicted"/>
<keyword evidence="5" id="KW-1185">Reference proteome</keyword>
<dbReference type="RefSeq" id="WP_062559475.1">
    <property type="nucleotide sequence ID" value="NZ_CP013341.1"/>
</dbReference>
<dbReference type="EMBL" id="FNLN01000029">
    <property type="protein sequence ID" value="SDU16037.1"/>
    <property type="molecule type" value="Genomic_DNA"/>
</dbReference>
<reference evidence="2 4" key="1">
    <citation type="submission" date="2016-10" db="EMBL/GenBank/DDBJ databases">
        <authorList>
            <person name="de Groot N.N."/>
        </authorList>
    </citation>
    <scope>NUCLEOTIDE SEQUENCE [LARGE SCALE GENOMIC DNA]</scope>
    <source>
        <strain evidence="1">Nm10</strain>
        <strain evidence="2 4">Nm9</strain>
    </source>
</reference>
<accession>A0A0S3AL48</accession>
<evidence type="ECO:0000313" key="3">
    <source>
        <dbReference type="EMBL" id="SOD19346.1"/>
    </source>
</evidence>
<protein>
    <recommendedName>
        <fullName evidence="7">AhpC/TSA family protein</fullName>
    </recommendedName>
</protein>
<gene>
    <name evidence="1" type="ORF">SAMN05216406_12911</name>
    <name evidence="2" type="ORF">SAMN05421510_100211</name>
    <name evidence="3" type="ORF">SAMN06297164_2326</name>
</gene>
<dbReference type="Proteomes" id="UP000181998">
    <property type="component" value="Unassembled WGS sequence"/>
</dbReference>
<dbReference type="InterPro" id="IPR036249">
    <property type="entry name" value="Thioredoxin-like_sf"/>
</dbReference>
<evidence type="ECO:0000313" key="6">
    <source>
        <dbReference type="Proteomes" id="UP000219335"/>
    </source>
</evidence>
<dbReference type="KEGG" id="nur:ATY38_11795"/>
<dbReference type="Proteomes" id="UP000182882">
    <property type="component" value="Unassembled WGS sequence"/>
</dbReference>
<sequence length="217" mass="24504">MNNHSLSDISVAAWVQGGPIVLNNLVGSVVLIEVFQVNCPGCFIYSLPKAIDLHERYHQHGLVVIGLATAFEDYDKNTLENLQKLITTGEVIGETLKALNQYGILSEGKLPWKIPFAVGMDRVVAETEPITDKRVLRYAGEFIPNFENLGDEQKRLVLHQVRHYLEQKSMKAETFENFALQGTPSCILFDRKGQLKDVSFGRIDYKQAMVEHCIKEK</sequence>
<organism evidence="2 4">
    <name type="scientific">Nitrosomonas ureae</name>
    <dbReference type="NCBI Taxonomy" id="44577"/>
    <lineage>
        <taxon>Bacteria</taxon>
        <taxon>Pseudomonadati</taxon>
        <taxon>Pseudomonadota</taxon>
        <taxon>Betaproteobacteria</taxon>
        <taxon>Nitrosomonadales</taxon>
        <taxon>Nitrosomonadaceae</taxon>
        <taxon>Nitrosomonas</taxon>
    </lineage>
</organism>
<evidence type="ECO:0000313" key="5">
    <source>
        <dbReference type="Proteomes" id="UP000182882"/>
    </source>
</evidence>
<dbReference type="PANTHER" id="PTHR42852">
    <property type="entry name" value="THIOL:DISULFIDE INTERCHANGE PROTEIN DSBE"/>
    <property type="match status" value="1"/>
</dbReference>
<dbReference type="InterPro" id="IPR050553">
    <property type="entry name" value="Thioredoxin_ResA/DsbE_sf"/>
</dbReference>
<evidence type="ECO:0000313" key="4">
    <source>
        <dbReference type="Proteomes" id="UP000181998"/>
    </source>
</evidence>
<dbReference type="EMBL" id="OCMU01000001">
    <property type="protein sequence ID" value="SOD19346.1"/>
    <property type="molecule type" value="Genomic_DNA"/>
</dbReference>
<reference evidence="3 6" key="3">
    <citation type="submission" date="2017-09" db="EMBL/GenBank/DDBJ databases">
        <authorList>
            <person name="Ehlers B."/>
            <person name="Leendertz F.H."/>
        </authorList>
    </citation>
    <scope>NUCLEOTIDE SEQUENCE [LARGE SCALE GENOMIC DNA]</scope>
    <source>
        <strain evidence="3 6">Nm42</strain>
    </source>
</reference>
<dbReference type="PANTHER" id="PTHR42852:SF13">
    <property type="entry name" value="PROTEIN DIPZ"/>
    <property type="match status" value="1"/>
</dbReference>
<dbReference type="EMBL" id="FOFX01000002">
    <property type="protein sequence ID" value="SEP69378.1"/>
    <property type="molecule type" value="Genomic_DNA"/>
</dbReference>
<reference evidence="5" key="2">
    <citation type="submission" date="2016-10" db="EMBL/GenBank/DDBJ databases">
        <authorList>
            <person name="Varghese N."/>
            <person name="Submissions S."/>
        </authorList>
    </citation>
    <scope>NUCLEOTIDE SEQUENCE [LARGE SCALE GENOMIC DNA]</scope>
    <source>
        <strain evidence="5">Nm10</strain>
    </source>
</reference>
<dbReference type="OrthoDB" id="9811352at2"/>
<dbReference type="Gene3D" id="3.40.30.10">
    <property type="entry name" value="Glutaredoxin"/>
    <property type="match status" value="1"/>
</dbReference>
<evidence type="ECO:0000313" key="1">
    <source>
        <dbReference type="EMBL" id="SDU16037.1"/>
    </source>
</evidence>
<dbReference type="Proteomes" id="UP000219335">
    <property type="component" value="Unassembled WGS sequence"/>
</dbReference>
<evidence type="ECO:0008006" key="7">
    <source>
        <dbReference type="Google" id="ProtNLM"/>
    </source>
</evidence>
<name>A0A0S3AL48_9PROT</name>
<dbReference type="STRING" id="44577.ATY38_11795"/>
<dbReference type="AlphaFoldDB" id="A0A0S3AL48"/>
<dbReference type="SUPFAM" id="SSF52833">
    <property type="entry name" value="Thioredoxin-like"/>
    <property type="match status" value="1"/>
</dbReference>